<organism evidence="2 3">
    <name type="scientific">Thalassoglobus neptunius</name>
    <dbReference type="NCBI Taxonomy" id="1938619"/>
    <lineage>
        <taxon>Bacteria</taxon>
        <taxon>Pseudomonadati</taxon>
        <taxon>Planctomycetota</taxon>
        <taxon>Planctomycetia</taxon>
        <taxon>Planctomycetales</taxon>
        <taxon>Planctomycetaceae</taxon>
        <taxon>Thalassoglobus</taxon>
    </lineage>
</organism>
<dbReference type="EC" id="3.1.1.24" evidence="2"/>
<dbReference type="InterPro" id="IPR029058">
    <property type="entry name" value="AB_hydrolase_fold"/>
</dbReference>
<dbReference type="RefSeq" id="WP_146511652.1">
    <property type="nucleotide sequence ID" value="NZ_SIHI01000026.1"/>
</dbReference>
<evidence type="ECO:0000313" key="2">
    <source>
        <dbReference type="EMBL" id="TWT47005.1"/>
    </source>
</evidence>
<dbReference type="PRINTS" id="PR00412">
    <property type="entry name" value="EPOXHYDRLASE"/>
</dbReference>
<dbReference type="Gene3D" id="3.40.50.1820">
    <property type="entry name" value="alpha/beta hydrolase"/>
    <property type="match status" value="1"/>
</dbReference>
<feature type="domain" description="AB hydrolase-1" evidence="1">
    <location>
        <begin position="22"/>
        <end position="251"/>
    </location>
</feature>
<dbReference type="AlphaFoldDB" id="A0A5C5W9Y1"/>
<dbReference type="Pfam" id="PF00561">
    <property type="entry name" value="Abhydrolase_1"/>
    <property type="match status" value="1"/>
</dbReference>
<proteinExistence type="predicted"/>
<dbReference type="OrthoDB" id="252464at2"/>
<accession>A0A5C5W9Y1</accession>
<dbReference type="EMBL" id="SIHI01000026">
    <property type="protein sequence ID" value="TWT47005.1"/>
    <property type="molecule type" value="Genomic_DNA"/>
</dbReference>
<dbReference type="PRINTS" id="PR00111">
    <property type="entry name" value="ABHYDROLASE"/>
</dbReference>
<reference evidence="2 3" key="1">
    <citation type="submission" date="2019-02" db="EMBL/GenBank/DDBJ databases">
        <title>Deep-cultivation of Planctomycetes and their phenomic and genomic characterization uncovers novel biology.</title>
        <authorList>
            <person name="Wiegand S."/>
            <person name="Jogler M."/>
            <person name="Boedeker C."/>
            <person name="Pinto D."/>
            <person name="Vollmers J."/>
            <person name="Rivas-Marin E."/>
            <person name="Kohn T."/>
            <person name="Peeters S.H."/>
            <person name="Heuer A."/>
            <person name="Rast P."/>
            <person name="Oberbeckmann S."/>
            <person name="Bunk B."/>
            <person name="Jeske O."/>
            <person name="Meyerdierks A."/>
            <person name="Storesund J.E."/>
            <person name="Kallscheuer N."/>
            <person name="Luecker S."/>
            <person name="Lage O.M."/>
            <person name="Pohl T."/>
            <person name="Merkel B.J."/>
            <person name="Hornburger P."/>
            <person name="Mueller R.-W."/>
            <person name="Bruemmer F."/>
            <person name="Labrenz M."/>
            <person name="Spormann A.M."/>
            <person name="Op Den Camp H."/>
            <person name="Overmann J."/>
            <person name="Amann R."/>
            <person name="Jetten M.S.M."/>
            <person name="Mascher T."/>
            <person name="Medema M.H."/>
            <person name="Devos D.P."/>
            <person name="Kaster A.-K."/>
            <person name="Ovreas L."/>
            <person name="Rohde M."/>
            <person name="Galperin M.Y."/>
            <person name="Jogler C."/>
        </authorList>
    </citation>
    <scope>NUCLEOTIDE SEQUENCE [LARGE SCALE GENOMIC DNA]</scope>
    <source>
        <strain evidence="2 3">KOR42</strain>
    </source>
</reference>
<keyword evidence="2" id="KW-0378">Hydrolase</keyword>
<dbReference type="InterPro" id="IPR000073">
    <property type="entry name" value="AB_hydrolase_1"/>
</dbReference>
<name>A0A5C5W9Y1_9PLAN</name>
<keyword evidence="3" id="KW-1185">Reference proteome</keyword>
<dbReference type="PANTHER" id="PTHR43798">
    <property type="entry name" value="MONOACYLGLYCEROL LIPASE"/>
    <property type="match status" value="1"/>
</dbReference>
<protein>
    <submittedName>
        <fullName evidence="2">3-oxoadipate enol-lactonase 2</fullName>
        <ecNumber evidence="2">3.1.1.24</ecNumber>
    </submittedName>
</protein>
<dbReference type="GO" id="GO:0047570">
    <property type="term" value="F:3-oxoadipate enol-lactonase activity"/>
    <property type="evidence" value="ECO:0007669"/>
    <property type="project" value="UniProtKB-EC"/>
</dbReference>
<evidence type="ECO:0000259" key="1">
    <source>
        <dbReference type="Pfam" id="PF00561"/>
    </source>
</evidence>
<dbReference type="SUPFAM" id="SSF53474">
    <property type="entry name" value="alpha/beta-Hydrolases"/>
    <property type="match status" value="1"/>
</dbReference>
<evidence type="ECO:0000313" key="3">
    <source>
        <dbReference type="Proteomes" id="UP000317243"/>
    </source>
</evidence>
<dbReference type="InterPro" id="IPR050266">
    <property type="entry name" value="AB_hydrolase_sf"/>
</dbReference>
<comment type="caution">
    <text evidence="2">The sequence shown here is derived from an EMBL/GenBank/DDBJ whole genome shotgun (WGS) entry which is preliminary data.</text>
</comment>
<dbReference type="Proteomes" id="UP000317243">
    <property type="component" value="Unassembled WGS sequence"/>
</dbReference>
<sequence>MVPSLKRIDGRLVNIVDQGTGPAILFVHGFPLDHSMWKHQIDSLSDQFRVIAPDLRGFGTTESDDKLTTMRQFADDLAAIIEATDGISKVTLCGLSMGGYIAWEFLQNHSGLVERLILCDTKASADSPEARQTRLDNAARVLQEGHAFIAEGMMEKLFSRKTLSDNTEIVEETKQVILNSSPTAIAAALHGMAQRSDMTSILSGIEIPTLVIVGEEDGITTREEMEQMARSIPSATFCPIPDAGHMAPLEQPELVTNAIREFLTKHPIS</sequence>
<gene>
    <name evidence="2" type="primary">catD</name>
    <name evidence="2" type="ORF">KOR42_42730</name>
</gene>
<dbReference type="InterPro" id="IPR000639">
    <property type="entry name" value="Epox_hydrolase-like"/>
</dbReference>